<dbReference type="AlphaFoldDB" id="A0AAJ8M4S7"/>
<keyword evidence="4 8" id="KW-1133">Transmembrane helix</keyword>
<evidence type="ECO:0000259" key="9">
    <source>
        <dbReference type="PROSITE" id="PS50157"/>
    </source>
</evidence>
<dbReference type="PANTHER" id="PTHR13353:SF5">
    <property type="entry name" value="TRANSMEMBRANE PROTEIN 19"/>
    <property type="match status" value="1"/>
</dbReference>
<feature type="compositionally biased region" description="Basic and acidic residues" evidence="7">
    <location>
        <begin position="411"/>
        <end position="431"/>
    </location>
</feature>
<feature type="compositionally biased region" description="Polar residues" evidence="7">
    <location>
        <begin position="803"/>
        <end position="812"/>
    </location>
</feature>
<feature type="compositionally biased region" description="Basic residues" evidence="7">
    <location>
        <begin position="824"/>
        <end position="837"/>
    </location>
</feature>
<evidence type="ECO:0000256" key="3">
    <source>
        <dbReference type="ARBA" id="ARBA00022692"/>
    </source>
</evidence>
<feature type="compositionally biased region" description="Low complexity" evidence="7">
    <location>
        <begin position="432"/>
        <end position="442"/>
    </location>
</feature>
<feature type="compositionally biased region" description="Low complexity" evidence="7">
    <location>
        <begin position="558"/>
        <end position="572"/>
    </location>
</feature>
<reference evidence="10" key="1">
    <citation type="submission" date="2016-06" db="EMBL/GenBank/DDBJ databases">
        <authorList>
            <person name="Cuomo C."/>
            <person name="Litvintseva A."/>
            <person name="Heitman J."/>
            <person name="Chen Y."/>
            <person name="Sun S."/>
            <person name="Springer D."/>
            <person name="Dromer F."/>
            <person name="Young S."/>
            <person name="Zeng Q."/>
            <person name="Chapman S."/>
            <person name="Gujja S."/>
            <person name="Saif S."/>
            <person name="Birren B."/>
        </authorList>
    </citation>
    <scope>NUCLEOTIDE SEQUENCE</scope>
    <source>
        <strain evidence="10">CBS 7841</strain>
    </source>
</reference>
<dbReference type="InterPro" id="IPR013087">
    <property type="entry name" value="Znf_C2H2_type"/>
</dbReference>
<feature type="region of interest" description="Disordered" evidence="7">
    <location>
        <begin position="411"/>
        <end position="472"/>
    </location>
</feature>
<protein>
    <recommendedName>
        <fullName evidence="9">C2H2-type domain-containing protein</fullName>
    </recommendedName>
</protein>
<dbReference type="Proteomes" id="UP000094043">
    <property type="component" value="Chromosome 8"/>
</dbReference>
<evidence type="ECO:0000256" key="4">
    <source>
        <dbReference type="ARBA" id="ARBA00022989"/>
    </source>
</evidence>
<evidence type="ECO:0000256" key="6">
    <source>
        <dbReference type="PROSITE-ProRule" id="PRU00042"/>
    </source>
</evidence>
<feature type="compositionally biased region" description="Basic and acidic residues" evidence="7">
    <location>
        <begin position="783"/>
        <end position="793"/>
    </location>
</feature>
<feature type="compositionally biased region" description="Basic and acidic residues" evidence="7">
    <location>
        <begin position="606"/>
        <end position="616"/>
    </location>
</feature>
<dbReference type="PANTHER" id="PTHR13353">
    <property type="entry name" value="TRANSMEMBRANE PROTEIN 19"/>
    <property type="match status" value="1"/>
</dbReference>
<reference evidence="10" key="3">
    <citation type="submission" date="2024-01" db="EMBL/GenBank/DDBJ databases">
        <authorList>
            <person name="Coelho M.A."/>
            <person name="David-Palma M."/>
            <person name="Shea T."/>
            <person name="Sun S."/>
            <person name="Cuomo C.A."/>
            <person name="Heitman J."/>
        </authorList>
    </citation>
    <scope>NUCLEOTIDE SEQUENCE</scope>
    <source>
        <strain evidence="10">CBS 7841</strain>
    </source>
</reference>
<feature type="region of interest" description="Disordered" evidence="7">
    <location>
        <begin position="716"/>
        <end position="863"/>
    </location>
</feature>
<dbReference type="Gene3D" id="3.30.160.60">
    <property type="entry name" value="Classic Zinc Finger"/>
    <property type="match status" value="1"/>
</dbReference>
<evidence type="ECO:0000313" key="10">
    <source>
        <dbReference type="EMBL" id="WVN90886.1"/>
    </source>
</evidence>
<feature type="compositionally biased region" description="Low complexity" evidence="7">
    <location>
        <begin position="687"/>
        <end position="699"/>
    </location>
</feature>
<dbReference type="PROSITE" id="PS00028">
    <property type="entry name" value="ZINC_FINGER_C2H2_1"/>
    <property type="match status" value="1"/>
</dbReference>
<dbReference type="SUPFAM" id="SSF57667">
    <property type="entry name" value="beta-beta-alpha zinc fingers"/>
    <property type="match status" value="1"/>
</dbReference>
<feature type="compositionally biased region" description="Polar residues" evidence="7">
    <location>
        <begin position="640"/>
        <end position="666"/>
    </location>
</feature>
<evidence type="ECO:0000256" key="1">
    <source>
        <dbReference type="ARBA" id="ARBA00004141"/>
    </source>
</evidence>
<keyword evidence="11" id="KW-1185">Reference proteome</keyword>
<gene>
    <name evidence="10" type="ORF">L203_106131</name>
</gene>
<feature type="transmembrane region" description="Helical" evidence="8">
    <location>
        <begin position="212"/>
        <end position="232"/>
    </location>
</feature>
<proteinExistence type="inferred from homology"/>
<feature type="compositionally biased region" description="Basic and acidic residues" evidence="7">
    <location>
        <begin position="814"/>
        <end position="823"/>
    </location>
</feature>
<feature type="region of interest" description="Disordered" evidence="7">
    <location>
        <begin position="339"/>
        <end position="384"/>
    </location>
</feature>
<evidence type="ECO:0000256" key="8">
    <source>
        <dbReference type="SAM" id="Phobius"/>
    </source>
</evidence>
<dbReference type="InterPro" id="IPR002794">
    <property type="entry name" value="DUF92_TMEM19"/>
</dbReference>
<name>A0AAJ8M4S7_9TREE</name>
<keyword evidence="5 8" id="KW-0472">Membrane</keyword>
<dbReference type="RefSeq" id="XP_066071586.1">
    <property type="nucleotide sequence ID" value="XM_066215489.1"/>
</dbReference>
<dbReference type="KEGG" id="cdep:91090339"/>
<feature type="compositionally biased region" description="Acidic residues" evidence="7">
    <location>
        <begin position="672"/>
        <end position="681"/>
    </location>
</feature>
<dbReference type="GeneID" id="91090339"/>
<feature type="compositionally biased region" description="Basic and acidic residues" evidence="7">
    <location>
        <begin position="728"/>
        <end position="737"/>
    </location>
</feature>
<reference evidence="10" key="2">
    <citation type="journal article" date="2022" name="Elife">
        <title>Obligate sexual reproduction of a homothallic fungus closely related to the Cryptococcus pathogenic species complex.</title>
        <authorList>
            <person name="Passer A.R."/>
            <person name="Clancey S.A."/>
            <person name="Shea T."/>
            <person name="David-Palma M."/>
            <person name="Averette A.F."/>
            <person name="Boekhout T."/>
            <person name="Porcel B.M."/>
            <person name="Nowrousian M."/>
            <person name="Cuomo C.A."/>
            <person name="Sun S."/>
            <person name="Heitman J."/>
            <person name="Coelho M.A."/>
        </authorList>
    </citation>
    <scope>NUCLEOTIDE SEQUENCE</scope>
    <source>
        <strain evidence="10">CBS 7841</strain>
    </source>
</reference>
<evidence type="ECO:0000313" key="11">
    <source>
        <dbReference type="Proteomes" id="UP000094043"/>
    </source>
</evidence>
<feature type="compositionally biased region" description="Polar residues" evidence="7">
    <location>
        <begin position="451"/>
        <end position="469"/>
    </location>
</feature>
<evidence type="ECO:0000256" key="5">
    <source>
        <dbReference type="ARBA" id="ARBA00023136"/>
    </source>
</evidence>
<sequence length="978" mass="104857">MLSTGTIYPEAALVASFLGIHGYRKGSLSRSGAIAAFVVGYGHLANPVKLFGVTMIGMYLLGSRATKIKADVKAKLEDGPDPYKPSGNRNWIQVLSNSLPGLIAALCCRFGHASQLNKGSVVLPLHPAARPLIYLSLGLNATVLADTLASELGILSATPPIHILTLQHVPPGTNGGVSILGIAVSILGGALVGLVQILDLLAENPACRTSGWVWAAELLGMGALLGLGGSVLDSLLGASLQATYYNTEEKRVVTDSSQKYAASKALPEVKRIEFGMDVLSNSSVNLICSSTYWPFSSRYAHNSNSNSREQSSWSLRSYYHHPLPLPLKLSALPLASESEGITSPDLKSAPLSPSSQGVRTPKPGKTLQLTSEMDGLNVRSPVSYNGSSPLIESEIMYNLGGILERQDEVYGKGGTEHEAQKDENDHVEKRSLSGSTDSNSSSQHPVPLSHLGSSYGSEGFPTFQQSPENSPLPYPPYVGNGGNYFGGVNAEPELAARQAAALAKADEAVRQLNNTSTLFQGPSSCIPHADSNNSYQLPRNYANFVVPHLGGPSVTRQSSTSSYATDEASTSSEESDWCIPSIEWVPTATQGQHPTYPHSPATLPAKQDRERTESSKRMPPPSNIRRNSHRSSSSTEPSSGFQHQSSLPVGASSATPPRSSQISHRASISGDVVEEDEDDDVTVGQGQEYSPSTSSQSAQSGLDLLWRAAHANHPPYDASFDHKGKRKAGAEAVDKWRTSGIPMGPPPSTSNERWLEEKGQLSANGGPPRKRRRSELQIDELDENTKQDVKPEDNEAVLEEAGSNPSRSTSEGPPSDHDSEYGGRRGRALRGRGRGRGTGRPGRNGPANLHLSSAPGGVTKQGTIKKVRKVGNSPTGAAKNGKKVVMPVPPGGVQCDYVNPLPPYNRCTDVFTRKYDLPRHMARHARREGELVVEGKLAENKAVLWKTIKDKPKVVCNTCSESFTRMDALKRHQQKQHH</sequence>
<evidence type="ECO:0000256" key="2">
    <source>
        <dbReference type="ARBA" id="ARBA00009012"/>
    </source>
</evidence>
<evidence type="ECO:0000256" key="7">
    <source>
        <dbReference type="SAM" id="MobiDB-lite"/>
    </source>
</evidence>
<dbReference type="GO" id="GO:0008270">
    <property type="term" value="F:zinc ion binding"/>
    <property type="evidence" value="ECO:0007669"/>
    <property type="project" value="UniProtKB-KW"/>
</dbReference>
<feature type="transmembrane region" description="Helical" evidence="8">
    <location>
        <begin position="177"/>
        <end position="200"/>
    </location>
</feature>
<dbReference type="PROSITE" id="PS50157">
    <property type="entry name" value="ZINC_FINGER_C2H2_2"/>
    <property type="match status" value="1"/>
</dbReference>
<dbReference type="SMART" id="SM00355">
    <property type="entry name" value="ZnF_C2H2"/>
    <property type="match status" value="2"/>
</dbReference>
<accession>A0AAJ8M4S7</accession>
<keyword evidence="3 8" id="KW-0812">Transmembrane</keyword>
<keyword evidence="6" id="KW-0479">Metal-binding</keyword>
<dbReference type="Pfam" id="PF01940">
    <property type="entry name" value="DUF92"/>
    <property type="match status" value="1"/>
</dbReference>
<feature type="domain" description="C2H2-type" evidence="9">
    <location>
        <begin position="954"/>
        <end position="978"/>
    </location>
</feature>
<keyword evidence="6" id="KW-0863">Zinc-finger</keyword>
<dbReference type="EMBL" id="CP143791">
    <property type="protein sequence ID" value="WVN90886.1"/>
    <property type="molecule type" value="Genomic_DNA"/>
</dbReference>
<comment type="subcellular location">
    <subcellularLocation>
        <location evidence="1">Membrane</location>
        <topology evidence="1">Multi-pass membrane protein</topology>
    </subcellularLocation>
</comment>
<organism evidence="10 11">
    <name type="scientific">Cryptococcus depauperatus CBS 7841</name>
    <dbReference type="NCBI Taxonomy" id="1295531"/>
    <lineage>
        <taxon>Eukaryota</taxon>
        <taxon>Fungi</taxon>
        <taxon>Dikarya</taxon>
        <taxon>Basidiomycota</taxon>
        <taxon>Agaricomycotina</taxon>
        <taxon>Tremellomycetes</taxon>
        <taxon>Tremellales</taxon>
        <taxon>Cryptococcaceae</taxon>
        <taxon>Cryptococcus</taxon>
    </lineage>
</organism>
<feature type="region of interest" description="Disordered" evidence="7">
    <location>
        <begin position="552"/>
        <end position="699"/>
    </location>
</feature>
<dbReference type="GO" id="GO:0016020">
    <property type="term" value="C:membrane"/>
    <property type="evidence" value="ECO:0007669"/>
    <property type="project" value="UniProtKB-SubCell"/>
</dbReference>
<dbReference type="InterPro" id="IPR036236">
    <property type="entry name" value="Znf_C2H2_sf"/>
</dbReference>
<comment type="similarity">
    <text evidence="2">Belongs to the TMEM19 family.</text>
</comment>
<keyword evidence="6" id="KW-0862">Zinc</keyword>
<feature type="compositionally biased region" description="Low complexity" evidence="7">
    <location>
        <begin position="630"/>
        <end position="639"/>
    </location>
</feature>